<sequence>MTELHNPLIDGPFTRTLVELRWGDMDAYGHVNNVTQLKLLEEARVKAFGSPTAARDVIPGELPGGERTDAFGLVMPPVFREASADVQILVSGHAIDYRDPIPYRDGPIAIDVCIVKITPVIIKVGYVILEPDASKVYSVAESDLVFVDGETGRARRLRDDEQAAFADCAVGPLPLKRR</sequence>
<dbReference type="InterPro" id="IPR050563">
    <property type="entry name" value="4-hydroxybenzoyl-CoA_TE"/>
</dbReference>
<dbReference type="InterPro" id="IPR029069">
    <property type="entry name" value="HotDog_dom_sf"/>
</dbReference>
<dbReference type="RefSeq" id="WP_062021683.1">
    <property type="nucleotide sequence ID" value="NZ_JAKRCZ010000001.1"/>
</dbReference>
<accession>A0A150H9J2</accession>
<dbReference type="PANTHER" id="PTHR31793">
    <property type="entry name" value="4-HYDROXYBENZOYL-COA THIOESTERASE FAMILY MEMBER"/>
    <property type="match status" value="1"/>
</dbReference>
<reference evidence="1 2" key="1">
    <citation type="submission" date="2016-01" db="EMBL/GenBank/DDBJ databases">
        <title>Use of Whole Genome Sequencing to ascertain that Brevibacterium massiliense (Roux, Raoult 2009) is a later heterotypic synonym of Brevibacterium ravenspurgense (Mages 2008).</title>
        <authorList>
            <person name="Bernier A.-M."/>
            <person name="Burdz T."/>
            <person name="Huynh C."/>
            <person name="Pachecho A.L."/>
            <person name="Wiebe D."/>
            <person name="Bonner C."/>
            <person name="Bernard K."/>
        </authorList>
    </citation>
    <scope>NUCLEOTIDE SEQUENCE [LARGE SCALE GENOMIC DNA]</scope>
    <source>
        <strain evidence="1 2">CCUG56047</strain>
    </source>
</reference>
<gene>
    <name evidence="1" type="ORF">Bravens_01385</name>
</gene>
<name>A0A150H9J2_9MICO</name>
<comment type="caution">
    <text evidence="1">The sequence shown here is derived from an EMBL/GenBank/DDBJ whole genome shotgun (WGS) entry which is preliminary data.</text>
</comment>
<proteinExistence type="predicted"/>
<dbReference type="Gene3D" id="3.10.129.10">
    <property type="entry name" value="Hotdog Thioesterase"/>
    <property type="match status" value="1"/>
</dbReference>
<keyword evidence="2" id="KW-1185">Reference proteome</keyword>
<dbReference type="PANTHER" id="PTHR31793:SF24">
    <property type="entry name" value="LONG-CHAIN ACYL-COA THIOESTERASE FADM"/>
    <property type="match status" value="1"/>
</dbReference>
<protein>
    <recommendedName>
        <fullName evidence="3">Acyl-CoA thioesterase</fullName>
    </recommendedName>
</protein>
<dbReference type="PATRIC" id="fig|479117.4.peg.1375"/>
<evidence type="ECO:0008006" key="3">
    <source>
        <dbReference type="Google" id="ProtNLM"/>
    </source>
</evidence>
<dbReference type="Pfam" id="PF13279">
    <property type="entry name" value="4HBT_2"/>
    <property type="match status" value="1"/>
</dbReference>
<dbReference type="SUPFAM" id="SSF54637">
    <property type="entry name" value="Thioesterase/thiol ester dehydrase-isomerase"/>
    <property type="match status" value="1"/>
</dbReference>
<evidence type="ECO:0000313" key="2">
    <source>
        <dbReference type="Proteomes" id="UP000243589"/>
    </source>
</evidence>
<dbReference type="EMBL" id="LQQC01000010">
    <property type="protein sequence ID" value="KXZ58340.1"/>
    <property type="molecule type" value="Genomic_DNA"/>
</dbReference>
<dbReference type="GO" id="GO:0047617">
    <property type="term" value="F:fatty acyl-CoA hydrolase activity"/>
    <property type="evidence" value="ECO:0007669"/>
    <property type="project" value="TreeGrafter"/>
</dbReference>
<dbReference type="AlphaFoldDB" id="A0A150H9J2"/>
<dbReference type="Proteomes" id="UP000243589">
    <property type="component" value="Unassembled WGS sequence"/>
</dbReference>
<dbReference type="CDD" id="cd00586">
    <property type="entry name" value="4HBT"/>
    <property type="match status" value="1"/>
</dbReference>
<organism evidence="1 2">
    <name type="scientific">Brevibacterium ravenspurgense</name>
    <dbReference type="NCBI Taxonomy" id="479117"/>
    <lineage>
        <taxon>Bacteria</taxon>
        <taxon>Bacillati</taxon>
        <taxon>Actinomycetota</taxon>
        <taxon>Actinomycetes</taxon>
        <taxon>Micrococcales</taxon>
        <taxon>Brevibacteriaceae</taxon>
        <taxon>Brevibacterium</taxon>
    </lineage>
</organism>
<evidence type="ECO:0000313" key="1">
    <source>
        <dbReference type="EMBL" id="KXZ58340.1"/>
    </source>
</evidence>